<dbReference type="EMBL" id="JAHWQX010000002">
    <property type="protein sequence ID" value="MBW3097051.1"/>
    <property type="molecule type" value="Genomic_DNA"/>
</dbReference>
<dbReference type="RefSeq" id="WP_219200997.1">
    <property type="nucleotide sequence ID" value="NZ_JAHWQX010000002.1"/>
</dbReference>
<accession>A0ABS6WM89</accession>
<name>A0ABS6WM89_9HYPH</name>
<comment type="caution">
    <text evidence="1">The sequence shown here is derived from an EMBL/GenBank/DDBJ whole genome shotgun (WGS) entry which is preliminary data.</text>
</comment>
<reference evidence="1" key="1">
    <citation type="submission" date="2021-07" db="EMBL/GenBank/DDBJ databases">
        <title>Pseudohoeflea marina sp. nov. a polyhydroxyalcanoate-producing bacterium.</title>
        <authorList>
            <person name="Zheng W."/>
            <person name="Yu S."/>
            <person name="Huang Y."/>
        </authorList>
    </citation>
    <scope>NUCLEOTIDE SEQUENCE</scope>
    <source>
        <strain evidence="1">DP4N28-3</strain>
    </source>
</reference>
<keyword evidence="2" id="KW-1185">Reference proteome</keyword>
<evidence type="ECO:0000313" key="2">
    <source>
        <dbReference type="Proteomes" id="UP001430804"/>
    </source>
</evidence>
<sequence>MKKVIQRELENFYKSDFWRSFLDEIELKKGVRHAHLSVDSSVHPANLLYLTRAYFKKQNEPLRRSIWLTSEGPGFSNCYYIAPETRCHFEIMQRYNPEVIIEPMPPEEAIGGKNIDIWDDAYMADYYKKFEFRPFDEAAEKEVDDFFESSAWHRLLELMVYNVQRNKHGHLVVRMGVHPEEVAKRGLAALRKRGWVVDRAVDITFRGDVGGALTSENFEYKKITFLLQQPETVLEIEWEYDPSVIIEPRPYDVTRLLTIDNIQKDLGAVAYNRLTESELKEVVARL</sequence>
<organism evidence="1 2">
    <name type="scientific">Pseudohoeflea coraliihabitans</name>
    <dbReference type="NCBI Taxonomy" id="2860393"/>
    <lineage>
        <taxon>Bacteria</taxon>
        <taxon>Pseudomonadati</taxon>
        <taxon>Pseudomonadota</taxon>
        <taxon>Alphaproteobacteria</taxon>
        <taxon>Hyphomicrobiales</taxon>
        <taxon>Rhizobiaceae</taxon>
        <taxon>Pseudohoeflea</taxon>
    </lineage>
</organism>
<gene>
    <name evidence="1" type="ORF">KY465_07145</name>
</gene>
<dbReference type="Proteomes" id="UP001430804">
    <property type="component" value="Unassembled WGS sequence"/>
</dbReference>
<protein>
    <submittedName>
        <fullName evidence="1">Uncharacterized protein</fullName>
    </submittedName>
</protein>
<evidence type="ECO:0000313" key="1">
    <source>
        <dbReference type="EMBL" id="MBW3097051.1"/>
    </source>
</evidence>
<proteinExistence type="predicted"/>